<evidence type="ECO:0000256" key="2">
    <source>
        <dbReference type="PROSITE-ProRule" id="PRU00252"/>
    </source>
</evidence>
<reference evidence="3" key="1">
    <citation type="submission" date="2022-11" db="EMBL/GenBank/DDBJ databases">
        <authorList>
            <person name="Petersen C."/>
        </authorList>
    </citation>
    <scope>NUCLEOTIDE SEQUENCE</scope>
    <source>
        <strain evidence="3">IBT 29864</strain>
    </source>
</reference>
<keyword evidence="4" id="KW-1185">Reference proteome</keyword>
<protein>
    <recommendedName>
        <fullName evidence="5">SsDNA binding protein</fullName>
    </recommendedName>
</protein>
<keyword evidence="1 2" id="KW-0238">DNA-binding</keyword>
<evidence type="ECO:0008006" key="5">
    <source>
        <dbReference type="Google" id="ProtNLM"/>
    </source>
</evidence>
<name>A0A9W9VJM8_9EURO</name>
<dbReference type="Gene3D" id="2.40.50.140">
    <property type="entry name" value="Nucleic acid-binding proteins"/>
    <property type="match status" value="1"/>
</dbReference>
<dbReference type="AlphaFoldDB" id="A0A9W9VJM8"/>
<dbReference type="CDD" id="cd04496">
    <property type="entry name" value="SSB_OBF"/>
    <property type="match status" value="1"/>
</dbReference>
<dbReference type="InterPro" id="IPR012340">
    <property type="entry name" value="NA-bd_OB-fold"/>
</dbReference>
<reference evidence="3" key="2">
    <citation type="journal article" date="2023" name="IMA Fungus">
        <title>Comparative genomic study of the Penicillium genus elucidates a diverse pangenome and 15 lateral gene transfer events.</title>
        <authorList>
            <person name="Petersen C."/>
            <person name="Sorensen T."/>
            <person name="Nielsen M.R."/>
            <person name="Sondergaard T.E."/>
            <person name="Sorensen J.L."/>
            <person name="Fitzpatrick D.A."/>
            <person name="Frisvad J.C."/>
            <person name="Nielsen K.L."/>
        </authorList>
    </citation>
    <scope>NUCLEOTIDE SEQUENCE</scope>
    <source>
        <strain evidence="3">IBT 29864</strain>
    </source>
</reference>
<evidence type="ECO:0000256" key="1">
    <source>
        <dbReference type="ARBA" id="ARBA00023125"/>
    </source>
</evidence>
<dbReference type="InterPro" id="IPR011344">
    <property type="entry name" value="ssDNA-bd"/>
</dbReference>
<proteinExistence type="predicted"/>
<evidence type="ECO:0000313" key="4">
    <source>
        <dbReference type="Proteomes" id="UP001147782"/>
    </source>
</evidence>
<sequence length="162" mass="17744">MSAFTSLRPTLGLARTAAQASRGFSSSASRSVARMIITGRLAAEPELQATASGQDVIKYAIGTSYGSKENRQTSWFRVASFLPEGSQRDFILGLPKGTLVYLEGDASMRSYEDADGKRHSNLNIVQRTAQPQSFHQLQKSNFHIYTGSLEVLSRPTNSSEEH</sequence>
<dbReference type="SUPFAM" id="SSF50249">
    <property type="entry name" value="Nucleic acid-binding proteins"/>
    <property type="match status" value="1"/>
</dbReference>
<dbReference type="RefSeq" id="XP_056559422.1">
    <property type="nucleotide sequence ID" value="XM_056697210.1"/>
</dbReference>
<dbReference type="PANTHER" id="PTHR10302">
    <property type="entry name" value="SINGLE-STRANDED DNA-BINDING PROTEIN"/>
    <property type="match status" value="1"/>
</dbReference>
<dbReference type="PANTHER" id="PTHR10302:SF0">
    <property type="entry name" value="SINGLE-STRANDED DNA-BINDING PROTEIN, MITOCHONDRIAL"/>
    <property type="match status" value="1"/>
</dbReference>
<dbReference type="GeneID" id="81436387"/>
<comment type="caution">
    <text evidence="3">The sequence shown here is derived from an EMBL/GenBank/DDBJ whole genome shotgun (WGS) entry which is preliminary data.</text>
</comment>
<evidence type="ECO:0000313" key="3">
    <source>
        <dbReference type="EMBL" id="KAJ5381851.1"/>
    </source>
</evidence>
<dbReference type="Pfam" id="PF00436">
    <property type="entry name" value="SSB"/>
    <property type="match status" value="1"/>
</dbReference>
<dbReference type="GO" id="GO:0006264">
    <property type="term" value="P:mitochondrial DNA replication"/>
    <property type="evidence" value="ECO:0007669"/>
    <property type="project" value="TreeGrafter"/>
</dbReference>
<organism evidence="3 4">
    <name type="scientific">Penicillium cataractarum</name>
    <dbReference type="NCBI Taxonomy" id="2100454"/>
    <lineage>
        <taxon>Eukaryota</taxon>
        <taxon>Fungi</taxon>
        <taxon>Dikarya</taxon>
        <taxon>Ascomycota</taxon>
        <taxon>Pezizomycotina</taxon>
        <taxon>Eurotiomycetes</taxon>
        <taxon>Eurotiomycetidae</taxon>
        <taxon>Eurotiales</taxon>
        <taxon>Aspergillaceae</taxon>
        <taxon>Penicillium</taxon>
    </lineage>
</organism>
<dbReference type="GO" id="GO:0042645">
    <property type="term" value="C:mitochondrial nucleoid"/>
    <property type="evidence" value="ECO:0007669"/>
    <property type="project" value="TreeGrafter"/>
</dbReference>
<gene>
    <name evidence="3" type="ORF">N7496_004279</name>
</gene>
<dbReference type="EMBL" id="JAPZBS010000002">
    <property type="protein sequence ID" value="KAJ5381851.1"/>
    <property type="molecule type" value="Genomic_DNA"/>
</dbReference>
<accession>A0A9W9VJM8</accession>
<dbReference type="Proteomes" id="UP001147782">
    <property type="component" value="Unassembled WGS sequence"/>
</dbReference>
<dbReference type="GO" id="GO:0003697">
    <property type="term" value="F:single-stranded DNA binding"/>
    <property type="evidence" value="ECO:0007669"/>
    <property type="project" value="InterPro"/>
</dbReference>
<dbReference type="OrthoDB" id="1078367at2759"/>
<dbReference type="PROSITE" id="PS50935">
    <property type="entry name" value="SSB"/>
    <property type="match status" value="1"/>
</dbReference>
<dbReference type="InterPro" id="IPR000424">
    <property type="entry name" value="Primosome_PriB/ssb"/>
</dbReference>